<dbReference type="RefSeq" id="WP_354010437.1">
    <property type="nucleotide sequence ID" value="NZ_JBEWTA010000001.1"/>
</dbReference>
<feature type="domain" description="IraD/Gp25-like" evidence="1">
    <location>
        <begin position="21"/>
        <end position="117"/>
    </location>
</feature>
<protein>
    <submittedName>
        <fullName evidence="2">Type VI secretion system lysozyme-like protein</fullName>
    </submittedName>
</protein>
<evidence type="ECO:0000259" key="1">
    <source>
        <dbReference type="Pfam" id="PF04965"/>
    </source>
</evidence>
<reference evidence="2 3" key="1">
    <citation type="submission" date="2024-06" db="EMBL/GenBank/DDBJ databases">
        <title>Genomic Encyclopedia of Type Strains, Phase V (KMG-V): Genome sequencing to study the core and pangenomes of soil and plant-associated prokaryotes.</title>
        <authorList>
            <person name="Whitman W."/>
        </authorList>
    </citation>
    <scope>NUCLEOTIDE SEQUENCE [LARGE SCALE GENOMIC DNA]</scope>
    <source>
        <strain evidence="2 3">NE40</strain>
    </source>
</reference>
<dbReference type="InterPro" id="IPR017737">
    <property type="entry name" value="TssE1-like"/>
</dbReference>
<dbReference type="Proteomes" id="UP001549366">
    <property type="component" value="Unassembled WGS sequence"/>
</dbReference>
<organism evidence="2 3">
    <name type="scientific">Endozoicomonas lisbonensis</name>
    <dbReference type="NCBI Taxonomy" id="3120522"/>
    <lineage>
        <taxon>Bacteria</taxon>
        <taxon>Pseudomonadati</taxon>
        <taxon>Pseudomonadota</taxon>
        <taxon>Gammaproteobacteria</taxon>
        <taxon>Oceanospirillales</taxon>
        <taxon>Endozoicomonadaceae</taxon>
        <taxon>Endozoicomonas</taxon>
    </lineage>
</organism>
<sequence length="144" mass="16831">MNVDLLAAFLKEAPSGDNMEDLKHSVRRNIRYLLETRQSRETAKSEILSCHSLYGYGLSTRNLGHSDFQDNRLCREIEKMLFYYEPRLQEVLVEVDRVRERGNRLSIRIEGVLQSEKQQMIPVVFDSVLNLTSSHLDIEENRFA</sequence>
<keyword evidence="3" id="KW-1185">Reference proteome</keyword>
<name>A0ABV2SE93_9GAMM</name>
<comment type="caution">
    <text evidence="2">The sequence shown here is derived from an EMBL/GenBank/DDBJ whole genome shotgun (WGS) entry which is preliminary data.</text>
</comment>
<proteinExistence type="predicted"/>
<dbReference type="InterPro" id="IPR007048">
    <property type="entry name" value="IraD/Gp25-like"/>
</dbReference>
<dbReference type="SUPFAM" id="SSF160719">
    <property type="entry name" value="gpW/gp25-like"/>
    <property type="match status" value="1"/>
</dbReference>
<gene>
    <name evidence="2" type="ORF">V5J35_001267</name>
</gene>
<dbReference type="Gene3D" id="3.10.450.40">
    <property type="match status" value="1"/>
</dbReference>
<dbReference type="EMBL" id="JBEWTB010000002">
    <property type="protein sequence ID" value="MET4756075.1"/>
    <property type="molecule type" value="Genomic_DNA"/>
</dbReference>
<dbReference type="Pfam" id="PF04965">
    <property type="entry name" value="GPW_gp25"/>
    <property type="match status" value="1"/>
</dbReference>
<accession>A0ABV2SE93</accession>
<dbReference type="NCBIfam" id="TIGR03357">
    <property type="entry name" value="VI_zyme"/>
    <property type="match status" value="1"/>
</dbReference>
<evidence type="ECO:0000313" key="2">
    <source>
        <dbReference type="EMBL" id="MET4756075.1"/>
    </source>
</evidence>
<evidence type="ECO:0000313" key="3">
    <source>
        <dbReference type="Proteomes" id="UP001549366"/>
    </source>
</evidence>